<dbReference type="SUPFAM" id="SSF103481">
    <property type="entry name" value="Multidrug resistance efflux transporter EmrE"/>
    <property type="match status" value="2"/>
</dbReference>
<evidence type="ECO:0000256" key="1">
    <source>
        <dbReference type="ARBA" id="ARBA00004141"/>
    </source>
</evidence>
<keyword evidence="2 5" id="KW-0812">Transmembrane</keyword>
<feature type="transmembrane region" description="Helical" evidence="5">
    <location>
        <begin position="111"/>
        <end position="127"/>
    </location>
</feature>
<dbReference type="Pfam" id="PF00892">
    <property type="entry name" value="EamA"/>
    <property type="match status" value="2"/>
</dbReference>
<dbReference type="EMBL" id="AJYA01000018">
    <property type="protein sequence ID" value="EIM76814.1"/>
    <property type="molecule type" value="Genomic_DNA"/>
</dbReference>
<comment type="subcellular location">
    <subcellularLocation>
        <location evidence="1">Membrane</location>
        <topology evidence="1">Multi-pass membrane protein</topology>
    </subcellularLocation>
</comment>
<evidence type="ECO:0000313" key="8">
    <source>
        <dbReference type="Proteomes" id="UP000005551"/>
    </source>
</evidence>
<feature type="transmembrane region" description="Helical" evidence="5">
    <location>
        <begin position="191"/>
        <end position="210"/>
    </location>
</feature>
<reference evidence="7 8" key="1">
    <citation type="submission" date="2012-05" db="EMBL/GenBank/DDBJ databases">
        <title>Genome sequence of Nitritalea halalkaliphila LW7.</title>
        <authorList>
            <person name="Jangir P.K."/>
            <person name="Singh A."/>
            <person name="Shivaji S."/>
            <person name="Sharma R."/>
        </authorList>
    </citation>
    <scope>NUCLEOTIDE SEQUENCE [LARGE SCALE GENOMIC DNA]</scope>
    <source>
        <strain evidence="7 8">LW7</strain>
    </source>
</reference>
<dbReference type="PANTHER" id="PTHR22911">
    <property type="entry name" value="ACYL-MALONYL CONDENSING ENZYME-RELATED"/>
    <property type="match status" value="1"/>
</dbReference>
<evidence type="ECO:0000256" key="5">
    <source>
        <dbReference type="SAM" id="Phobius"/>
    </source>
</evidence>
<dbReference type="Gene3D" id="1.10.3730.20">
    <property type="match status" value="1"/>
</dbReference>
<feature type="transmembrane region" description="Helical" evidence="5">
    <location>
        <begin position="222"/>
        <end position="241"/>
    </location>
</feature>
<sequence>MLLAGFLFACMNVSVKLIPHIPAIEIILFRSVLSFGITFFWLKKQKIPVLGTRRRLLLLRGLAGSVGLIFFFYSLQRIPLASAVTINYIAPILTSVLGIWVVKERLAPKQFFFFGLSFAGVLLIQGFDPRISLMDLAIGLIATIGMAVAYNVIRLIKGSEHPLVIMFYFPLVTIPIAGLLSYFLWVPPTGWDWAILLAIGLLTQFAQYFMTLAYQHGNLSKISSLTYISIVYALGFGFLVFGETYKLITYVGMGMVLLGVLLTVKK</sequence>
<dbReference type="AlphaFoldDB" id="I5C4R2"/>
<evidence type="ECO:0000256" key="2">
    <source>
        <dbReference type="ARBA" id="ARBA00022692"/>
    </source>
</evidence>
<protein>
    <recommendedName>
        <fullName evidence="6">EamA domain-containing protein</fullName>
    </recommendedName>
</protein>
<feature type="transmembrane region" description="Helical" evidence="5">
    <location>
        <begin position="247"/>
        <end position="264"/>
    </location>
</feature>
<feature type="transmembrane region" description="Helical" evidence="5">
    <location>
        <begin position="56"/>
        <end position="75"/>
    </location>
</feature>
<feature type="transmembrane region" description="Helical" evidence="5">
    <location>
        <begin position="165"/>
        <end position="185"/>
    </location>
</feature>
<accession>I5C4R2</accession>
<keyword evidence="4 5" id="KW-0472">Membrane</keyword>
<dbReference type="STRING" id="1189621.A3SI_08981"/>
<evidence type="ECO:0000256" key="4">
    <source>
        <dbReference type="ARBA" id="ARBA00023136"/>
    </source>
</evidence>
<feature type="transmembrane region" description="Helical" evidence="5">
    <location>
        <begin position="133"/>
        <end position="153"/>
    </location>
</feature>
<gene>
    <name evidence="7" type="ORF">A3SI_08981</name>
</gene>
<feature type="transmembrane region" description="Helical" evidence="5">
    <location>
        <begin position="81"/>
        <end position="102"/>
    </location>
</feature>
<dbReference type="InterPro" id="IPR000620">
    <property type="entry name" value="EamA_dom"/>
</dbReference>
<organism evidence="7 8">
    <name type="scientific">Nitritalea halalkaliphila LW7</name>
    <dbReference type="NCBI Taxonomy" id="1189621"/>
    <lineage>
        <taxon>Bacteria</taxon>
        <taxon>Pseudomonadati</taxon>
        <taxon>Bacteroidota</taxon>
        <taxon>Cytophagia</taxon>
        <taxon>Cytophagales</taxon>
        <taxon>Cyclobacteriaceae</taxon>
        <taxon>Nitritalea</taxon>
    </lineage>
</organism>
<evidence type="ECO:0000256" key="3">
    <source>
        <dbReference type="ARBA" id="ARBA00022989"/>
    </source>
</evidence>
<comment type="caution">
    <text evidence="7">The sequence shown here is derived from an EMBL/GenBank/DDBJ whole genome shotgun (WGS) entry which is preliminary data.</text>
</comment>
<evidence type="ECO:0000259" key="6">
    <source>
        <dbReference type="Pfam" id="PF00892"/>
    </source>
</evidence>
<dbReference type="PATRIC" id="fig|1189621.3.peg.1874"/>
<dbReference type="GO" id="GO:0016020">
    <property type="term" value="C:membrane"/>
    <property type="evidence" value="ECO:0007669"/>
    <property type="project" value="UniProtKB-SubCell"/>
</dbReference>
<dbReference type="InterPro" id="IPR037185">
    <property type="entry name" value="EmrE-like"/>
</dbReference>
<dbReference type="OrthoDB" id="597549at2"/>
<feature type="transmembrane region" description="Helical" evidence="5">
    <location>
        <begin position="27"/>
        <end position="44"/>
    </location>
</feature>
<feature type="domain" description="EamA" evidence="6">
    <location>
        <begin position="1"/>
        <end position="124"/>
    </location>
</feature>
<dbReference type="PANTHER" id="PTHR22911:SF6">
    <property type="entry name" value="SOLUTE CARRIER FAMILY 35 MEMBER G1"/>
    <property type="match status" value="1"/>
</dbReference>
<feature type="domain" description="EamA" evidence="6">
    <location>
        <begin position="138"/>
        <end position="264"/>
    </location>
</feature>
<keyword evidence="8" id="KW-1185">Reference proteome</keyword>
<keyword evidence="3 5" id="KW-1133">Transmembrane helix</keyword>
<proteinExistence type="predicted"/>
<name>I5C4R2_9BACT</name>
<evidence type="ECO:0000313" key="7">
    <source>
        <dbReference type="EMBL" id="EIM76814.1"/>
    </source>
</evidence>
<dbReference type="RefSeq" id="WP_009054738.1">
    <property type="nucleotide sequence ID" value="NZ_AJYA01000018.1"/>
</dbReference>
<dbReference type="Proteomes" id="UP000005551">
    <property type="component" value="Unassembled WGS sequence"/>
</dbReference>